<reference evidence="1 2" key="1">
    <citation type="submission" date="2018-11" db="EMBL/GenBank/DDBJ databases">
        <title>Genome assembly of Steccherinum ochraceum LE-BIN_3174, the white-rot fungus of the Steccherinaceae family (The Residual Polyporoid clade, Polyporales, Basidiomycota).</title>
        <authorList>
            <person name="Fedorova T.V."/>
            <person name="Glazunova O.A."/>
            <person name="Landesman E.O."/>
            <person name="Moiseenko K.V."/>
            <person name="Psurtseva N.V."/>
            <person name="Savinova O.S."/>
            <person name="Shakhova N.V."/>
            <person name="Tyazhelova T.V."/>
            <person name="Vasina D.V."/>
        </authorList>
    </citation>
    <scope>NUCLEOTIDE SEQUENCE [LARGE SCALE GENOMIC DNA]</scope>
    <source>
        <strain evidence="1 2">LE-BIN_3174</strain>
    </source>
</reference>
<gene>
    <name evidence="1" type="ORF">EIP91_010938</name>
</gene>
<keyword evidence="2" id="KW-1185">Reference proteome</keyword>
<name>A0A4R0R2L4_9APHY</name>
<dbReference type="Proteomes" id="UP000292702">
    <property type="component" value="Unassembled WGS sequence"/>
</dbReference>
<sequence length="77" mass="8211">VDIPSSSYSPSFAGVRPYSLSPSASCLPSADPRNPSPPQAYVAYVANAVFIFDIADGHDRYLGSDSFGHMKIFSSHS</sequence>
<proteinExistence type="predicted"/>
<dbReference type="EMBL" id="RWJN01000685">
    <property type="protein sequence ID" value="TCD59993.1"/>
    <property type="molecule type" value="Genomic_DNA"/>
</dbReference>
<accession>A0A4R0R2L4</accession>
<evidence type="ECO:0000313" key="1">
    <source>
        <dbReference type="EMBL" id="TCD59993.1"/>
    </source>
</evidence>
<comment type="caution">
    <text evidence="1">The sequence shown here is derived from an EMBL/GenBank/DDBJ whole genome shotgun (WGS) entry which is preliminary data.</text>
</comment>
<protein>
    <submittedName>
        <fullName evidence="1">Uncharacterized protein</fullName>
    </submittedName>
</protein>
<dbReference type="AlphaFoldDB" id="A0A4R0R2L4"/>
<feature type="non-terminal residue" evidence="1">
    <location>
        <position position="1"/>
    </location>
</feature>
<evidence type="ECO:0000313" key="2">
    <source>
        <dbReference type="Proteomes" id="UP000292702"/>
    </source>
</evidence>
<organism evidence="1 2">
    <name type="scientific">Steccherinum ochraceum</name>
    <dbReference type="NCBI Taxonomy" id="92696"/>
    <lineage>
        <taxon>Eukaryota</taxon>
        <taxon>Fungi</taxon>
        <taxon>Dikarya</taxon>
        <taxon>Basidiomycota</taxon>
        <taxon>Agaricomycotina</taxon>
        <taxon>Agaricomycetes</taxon>
        <taxon>Polyporales</taxon>
        <taxon>Steccherinaceae</taxon>
        <taxon>Steccherinum</taxon>
    </lineage>
</organism>